<feature type="domain" description="General stress protein FMN-binding split barrel" evidence="1">
    <location>
        <begin position="40"/>
        <end position="158"/>
    </location>
</feature>
<dbReference type="InterPro" id="IPR012349">
    <property type="entry name" value="Split_barrel_FMN-bd"/>
</dbReference>
<evidence type="ECO:0000313" key="2">
    <source>
        <dbReference type="EMBL" id="ACL67284.1"/>
    </source>
</evidence>
<reference evidence="2" key="1">
    <citation type="submission" date="2009-01" db="EMBL/GenBank/DDBJ databases">
        <title>Complete sequence of Anaeromyxobacter dehalogenans 2CP-1.</title>
        <authorList>
            <consortium name="US DOE Joint Genome Institute"/>
            <person name="Lucas S."/>
            <person name="Copeland A."/>
            <person name="Lapidus A."/>
            <person name="Glavina del Rio T."/>
            <person name="Dalin E."/>
            <person name="Tice H."/>
            <person name="Bruce D."/>
            <person name="Goodwin L."/>
            <person name="Pitluck S."/>
            <person name="Saunders E."/>
            <person name="Brettin T."/>
            <person name="Detter J.C."/>
            <person name="Han C."/>
            <person name="Larimer F."/>
            <person name="Land M."/>
            <person name="Hauser L."/>
            <person name="Kyrpides N."/>
            <person name="Ovchinnikova G."/>
            <person name="Beliaev A.S."/>
            <person name="Richardson P."/>
        </authorList>
    </citation>
    <scope>NUCLEOTIDE SEQUENCE</scope>
    <source>
        <strain evidence="2">2CP-1</strain>
    </source>
</reference>
<protein>
    <submittedName>
        <fullName evidence="2">Pyridoxamine 5'-phosphate oxidase-related FMN-binding</fullName>
    </submittedName>
</protein>
<dbReference type="InterPro" id="IPR052917">
    <property type="entry name" value="Stress-Dev_Protein"/>
</dbReference>
<organism evidence="2 3">
    <name type="scientific">Anaeromyxobacter dehalogenans (strain ATCC BAA-258 / DSM 21875 / 2CP-1)</name>
    <dbReference type="NCBI Taxonomy" id="455488"/>
    <lineage>
        <taxon>Bacteria</taxon>
        <taxon>Pseudomonadati</taxon>
        <taxon>Myxococcota</taxon>
        <taxon>Myxococcia</taxon>
        <taxon>Myxococcales</taxon>
        <taxon>Cystobacterineae</taxon>
        <taxon>Anaeromyxobacteraceae</taxon>
        <taxon>Anaeromyxobacter</taxon>
    </lineage>
</organism>
<gene>
    <name evidence="2" type="ordered locus">A2cp1_3961</name>
</gene>
<evidence type="ECO:0000313" key="3">
    <source>
        <dbReference type="Proteomes" id="UP000007089"/>
    </source>
</evidence>
<dbReference type="SUPFAM" id="SSF50475">
    <property type="entry name" value="FMN-binding split barrel"/>
    <property type="match status" value="1"/>
</dbReference>
<dbReference type="EMBL" id="CP001359">
    <property type="protein sequence ID" value="ACL67284.1"/>
    <property type="molecule type" value="Genomic_DNA"/>
</dbReference>
<dbReference type="Proteomes" id="UP000007089">
    <property type="component" value="Chromosome"/>
</dbReference>
<dbReference type="PANTHER" id="PTHR34818:SF1">
    <property type="entry name" value="PROTEIN BLI-3"/>
    <property type="match status" value="1"/>
</dbReference>
<name>B8J8J8_ANAD2</name>
<dbReference type="AlphaFoldDB" id="B8J8J8"/>
<dbReference type="HOGENOM" id="CLU_091428_3_0_7"/>
<accession>B8J8J8</accession>
<proteinExistence type="predicted"/>
<dbReference type="PANTHER" id="PTHR34818">
    <property type="entry name" value="PROTEIN BLI-3"/>
    <property type="match status" value="1"/>
</dbReference>
<dbReference type="KEGG" id="acp:A2cp1_3961"/>
<dbReference type="Gene3D" id="2.30.110.10">
    <property type="entry name" value="Electron Transport, Fmn-binding Protein, Chain A"/>
    <property type="match status" value="1"/>
</dbReference>
<dbReference type="RefSeq" id="WP_015935012.1">
    <property type="nucleotide sequence ID" value="NC_011891.1"/>
</dbReference>
<dbReference type="InterPro" id="IPR038725">
    <property type="entry name" value="YdaG_split_barrel_FMN-bd"/>
</dbReference>
<evidence type="ECO:0000259" key="1">
    <source>
        <dbReference type="Pfam" id="PF16242"/>
    </source>
</evidence>
<dbReference type="Pfam" id="PF16242">
    <property type="entry name" value="Pyrid_ox_like"/>
    <property type="match status" value="1"/>
</dbReference>
<keyword evidence="3" id="KW-1185">Reference proteome</keyword>
<sequence>MAPSLRDHLLASLALLYRRWATARARDGVGAVLRAARSTMRRKRYCLLATVADGVAHARVLEPLPPDDDFSVWLGTSGGSRKVEQLRKNPAATLAYEDDARAACAVLVGRAEIVEDAAERRRRFKPFWRAFWPEGPEGGDFVLVRFRPERIEVWDARRHVTPAPFGKRSAMVARGPDGAWRAA</sequence>